<keyword evidence="2" id="KW-1185">Reference proteome</keyword>
<organism evidence="1 2">
    <name type="scientific">Winogradskyella luteola</name>
    <dbReference type="NCBI Taxonomy" id="2828330"/>
    <lineage>
        <taxon>Bacteria</taxon>
        <taxon>Pseudomonadati</taxon>
        <taxon>Bacteroidota</taxon>
        <taxon>Flavobacteriia</taxon>
        <taxon>Flavobacteriales</taxon>
        <taxon>Flavobacteriaceae</taxon>
        <taxon>Winogradskyella</taxon>
    </lineage>
</organism>
<gene>
    <name evidence="1" type="ORF">KCG49_04840</name>
</gene>
<reference evidence="1" key="1">
    <citation type="submission" date="2021-04" db="EMBL/GenBank/DDBJ databases">
        <authorList>
            <person name="Pira H."/>
            <person name="Risdian C."/>
            <person name="Wink J."/>
        </authorList>
    </citation>
    <scope>NUCLEOTIDE SEQUENCE</scope>
    <source>
        <strain evidence="1">WHY3</strain>
    </source>
</reference>
<dbReference type="Proteomes" id="UP001138894">
    <property type="component" value="Unassembled WGS sequence"/>
</dbReference>
<evidence type="ECO:0000313" key="1">
    <source>
        <dbReference type="EMBL" id="MBV7268521.1"/>
    </source>
</evidence>
<dbReference type="InterPro" id="IPR029465">
    <property type="entry name" value="ATPgrasp_TupA"/>
</dbReference>
<name>A0A9X1F7G0_9FLAO</name>
<proteinExistence type="predicted"/>
<sequence length="291" mass="34297">MRFLPPKMYVKIHYEYFSGKKLDLDNPEDFNAKIEWYKVFYRPKILNKLVDKYEVRSYVKEKIGAQYLNEVYGVYEKAEDVPLDKLPNQFVVKATHTSSHNLIVSNKSKLNKDKALKKFKKWLSKNQYYRIGQEWAYKDVQPRLITEKFLKEEGKQSLVDYKFYCFDGKAKFIDVHIDRDEDHKQGCFDLGYKLLPFGKSKNYKSISSGIEKPSNLDEMVSCAEALADGFPFVRVDFYSVNGKTIFGEMTFYPSDARKDFYPEEYNKIIGDYFKLPPLKKGNKTITEFKQS</sequence>
<dbReference type="EMBL" id="JAGSPD010000003">
    <property type="protein sequence ID" value="MBV7268521.1"/>
    <property type="molecule type" value="Genomic_DNA"/>
</dbReference>
<dbReference type="Pfam" id="PF14305">
    <property type="entry name" value="ATPgrasp_TupA"/>
    <property type="match status" value="1"/>
</dbReference>
<protein>
    <submittedName>
        <fullName evidence="1">Glycosyltransferase</fullName>
    </submittedName>
</protein>
<accession>A0A9X1F7G0</accession>
<dbReference type="AlphaFoldDB" id="A0A9X1F7G0"/>
<evidence type="ECO:0000313" key="2">
    <source>
        <dbReference type="Proteomes" id="UP001138894"/>
    </source>
</evidence>
<comment type="caution">
    <text evidence="1">The sequence shown here is derived from an EMBL/GenBank/DDBJ whole genome shotgun (WGS) entry which is preliminary data.</text>
</comment>